<dbReference type="Proteomes" id="UP000076489">
    <property type="component" value="Unassembled WGS sequence"/>
</dbReference>
<dbReference type="EMBL" id="LUKJ01000002">
    <property type="protein sequence ID" value="KZN20693.1"/>
    <property type="molecule type" value="Genomic_DNA"/>
</dbReference>
<dbReference type="Gene3D" id="1.10.10.60">
    <property type="entry name" value="Homeodomain-like"/>
    <property type="match status" value="1"/>
</dbReference>
<proteinExistence type="predicted"/>
<comment type="caution">
    <text evidence="1">The sequence shown here is derived from an EMBL/GenBank/DDBJ whole genome shotgun (WGS) entry which is preliminary data.</text>
</comment>
<accession>A0A166QQI1</accession>
<name>A0A166QQI1_PSEFL</name>
<protein>
    <submittedName>
        <fullName evidence="1">Uncharacterized protein</fullName>
    </submittedName>
</protein>
<reference evidence="1 2" key="2">
    <citation type="journal article" date="2018" name="Nature">
        <title>Mutant phenotypes for thousands of bacterial genes of unknown function.</title>
        <authorList>
            <person name="Price M.N."/>
            <person name="Wetmore K.M."/>
            <person name="Waters R.J."/>
            <person name="Callaghan M."/>
            <person name="Ray J."/>
            <person name="Liu H."/>
            <person name="Kuehl J.V."/>
            <person name="Melnyk R.A."/>
            <person name="Lamson J.S."/>
            <person name="Suh Y."/>
            <person name="Carlson H.K."/>
            <person name="Esquivel Z."/>
            <person name="Sadeeshkumar H."/>
            <person name="Chakraborty R."/>
            <person name="Zane G.M."/>
            <person name="Rubin B.E."/>
            <person name="Wall J.D."/>
            <person name="Visel A."/>
            <person name="Bristow J."/>
            <person name="Blow M.J."/>
            <person name="Arkin A.P."/>
            <person name="Deutschbauer A.M."/>
        </authorList>
    </citation>
    <scope>NUCLEOTIDE SEQUENCE [LARGE SCALE GENOMIC DNA]</scope>
    <source>
        <strain evidence="1 2">FW300-N1B4</strain>
    </source>
</reference>
<reference evidence="2" key="1">
    <citation type="submission" date="2016-03" db="EMBL/GenBank/DDBJ databases">
        <authorList>
            <person name="Ray J."/>
            <person name="Price M."/>
            <person name="Deutschbauer A."/>
        </authorList>
    </citation>
    <scope>NUCLEOTIDE SEQUENCE [LARGE SCALE GENOMIC DNA]</scope>
    <source>
        <strain evidence="2">FW300-N1B4</strain>
    </source>
</reference>
<evidence type="ECO:0000313" key="1">
    <source>
        <dbReference type="EMBL" id="KZN20693.1"/>
    </source>
</evidence>
<gene>
    <name evidence="1" type="ORF">A1D17_03900</name>
</gene>
<organism evidence="1 2">
    <name type="scientific">Pseudomonas fluorescens</name>
    <dbReference type="NCBI Taxonomy" id="294"/>
    <lineage>
        <taxon>Bacteria</taxon>
        <taxon>Pseudomonadati</taxon>
        <taxon>Pseudomonadota</taxon>
        <taxon>Gammaproteobacteria</taxon>
        <taxon>Pseudomonadales</taxon>
        <taxon>Pseudomonadaceae</taxon>
        <taxon>Pseudomonas</taxon>
    </lineage>
</organism>
<sequence>MPELIKLLGRPKASIYRKARKLGLKRNPAYAFWSTAEEALLAENYPDMPMQQLVKLFRRPDTAIYRKARENGLLRSPSFFASEHSGRFIVKPSTKIQPDRFWKESDISQLALLYPDTPMPELIRLLGRPKEAIYQKARKLGLKRNPPFLVWTASEEAKLAEHYPETPMQQLVVVFGRPNTAIYKKARAHGLQRSPSFFASEHSGRFS</sequence>
<dbReference type="AlphaFoldDB" id="A0A166QQI1"/>
<evidence type="ECO:0000313" key="2">
    <source>
        <dbReference type="Proteomes" id="UP000076489"/>
    </source>
</evidence>